<gene>
    <name evidence="2" type="ORF">LCGC14_2926610</name>
</gene>
<keyword evidence="1" id="KW-0812">Transmembrane</keyword>
<sequence>VHISSIILDGLGSESDAINSVGNYQFIDKIIDGVYEIILGLFLLSPKILNKLWYARYILPFIVIRLIGIITFLATDNRVFLAIFPDVPSTLFLFFTILDIVELDHFFRTQRRTILIIFLVIIFQVVKEINHHVIGKGNGIWVSVWAGLFFFFIAWYKRANLCYHGLTKKIYNFPNGCLNPRSKKAPNFLFRPALWRTENQEENVNQLWTSTDYSKLDSKKKKLKRKTIISL</sequence>
<feature type="transmembrane region" description="Helical" evidence="1">
    <location>
        <begin position="54"/>
        <end position="74"/>
    </location>
</feature>
<feature type="transmembrane region" description="Helical" evidence="1">
    <location>
        <begin position="113"/>
        <end position="133"/>
    </location>
</feature>
<dbReference type="EMBL" id="LAZR01058304">
    <property type="protein sequence ID" value="KKK70178.1"/>
    <property type="molecule type" value="Genomic_DNA"/>
</dbReference>
<protein>
    <submittedName>
        <fullName evidence="2">Uncharacterized protein</fullName>
    </submittedName>
</protein>
<feature type="transmembrane region" description="Helical" evidence="1">
    <location>
        <begin position="80"/>
        <end position="101"/>
    </location>
</feature>
<feature type="non-terminal residue" evidence="2">
    <location>
        <position position="1"/>
    </location>
</feature>
<comment type="caution">
    <text evidence="2">The sequence shown here is derived from an EMBL/GenBank/DDBJ whole genome shotgun (WGS) entry which is preliminary data.</text>
</comment>
<keyword evidence="1" id="KW-1133">Transmembrane helix</keyword>
<proteinExistence type="predicted"/>
<evidence type="ECO:0000313" key="2">
    <source>
        <dbReference type="EMBL" id="KKK70178.1"/>
    </source>
</evidence>
<name>A0A0F8XMH1_9ZZZZ</name>
<dbReference type="AlphaFoldDB" id="A0A0F8XMH1"/>
<organism evidence="2">
    <name type="scientific">marine sediment metagenome</name>
    <dbReference type="NCBI Taxonomy" id="412755"/>
    <lineage>
        <taxon>unclassified sequences</taxon>
        <taxon>metagenomes</taxon>
        <taxon>ecological metagenomes</taxon>
    </lineage>
</organism>
<reference evidence="2" key="1">
    <citation type="journal article" date="2015" name="Nature">
        <title>Complex archaea that bridge the gap between prokaryotes and eukaryotes.</title>
        <authorList>
            <person name="Spang A."/>
            <person name="Saw J.H."/>
            <person name="Jorgensen S.L."/>
            <person name="Zaremba-Niedzwiedzka K."/>
            <person name="Martijn J."/>
            <person name="Lind A.E."/>
            <person name="van Eijk R."/>
            <person name="Schleper C."/>
            <person name="Guy L."/>
            <person name="Ettema T.J."/>
        </authorList>
    </citation>
    <scope>NUCLEOTIDE SEQUENCE</scope>
</reference>
<feature type="transmembrane region" description="Helical" evidence="1">
    <location>
        <begin position="139"/>
        <end position="156"/>
    </location>
</feature>
<keyword evidence="1" id="KW-0472">Membrane</keyword>
<evidence type="ECO:0000256" key="1">
    <source>
        <dbReference type="SAM" id="Phobius"/>
    </source>
</evidence>
<accession>A0A0F8XMH1</accession>